<dbReference type="PROSITE" id="PS00761">
    <property type="entry name" value="SPASE_I_3"/>
    <property type="match status" value="1"/>
</dbReference>
<dbReference type="NCBIfam" id="TIGR02227">
    <property type="entry name" value="sigpep_I_bact"/>
    <property type="match status" value="1"/>
</dbReference>
<evidence type="ECO:0000256" key="4">
    <source>
        <dbReference type="ARBA" id="ARBA00019232"/>
    </source>
</evidence>
<dbReference type="GO" id="GO:0006465">
    <property type="term" value="P:signal peptide processing"/>
    <property type="evidence" value="ECO:0007669"/>
    <property type="project" value="InterPro"/>
</dbReference>
<reference evidence="9 10" key="1">
    <citation type="journal article" date="2018" name="Nat. Biotechnol.">
        <title>A standardized bacterial taxonomy based on genome phylogeny substantially revises the tree of life.</title>
        <authorList>
            <person name="Parks D.H."/>
            <person name="Chuvochina M."/>
            <person name="Waite D.W."/>
            <person name="Rinke C."/>
            <person name="Skarshewski A."/>
            <person name="Chaumeil P.A."/>
            <person name="Hugenholtz P."/>
        </authorList>
    </citation>
    <scope>NUCLEOTIDE SEQUENCE [LARGE SCALE GENOMIC DNA]</scope>
    <source>
        <strain evidence="9">UBA8844</strain>
    </source>
</reference>
<keyword evidence="7" id="KW-0812">Transmembrane</keyword>
<proteinExistence type="inferred from homology"/>
<dbReference type="GO" id="GO:0004252">
    <property type="term" value="F:serine-type endopeptidase activity"/>
    <property type="evidence" value="ECO:0007669"/>
    <property type="project" value="InterPro"/>
</dbReference>
<evidence type="ECO:0000313" key="10">
    <source>
        <dbReference type="Proteomes" id="UP000264071"/>
    </source>
</evidence>
<dbReference type="InterPro" id="IPR019533">
    <property type="entry name" value="Peptidase_S26"/>
</dbReference>
<organism evidence="9 10">
    <name type="scientific">Gemmatimonas aurantiaca</name>
    <dbReference type="NCBI Taxonomy" id="173480"/>
    <lineage>
        <taxon>Bacteria</taxon>
        <taxon>Pseudomonadati</taxon>
        <taxon>Gemmatimonadota</taxon>
        <taxon>Gemmatimonadia</taxon>
        <taxon>Gemmatimonadales</taxon>
        <taxon>Gemmatimonadaceae</taxon>
        <taxon>Gemmatimonas</taxon>
    </lineage>
</organism>
<dbReference type="PRINTS" id="PR00727">
    <property type="entry name" value="LEADERPTASE"/>
</dbReference>
<feature type="transmembrane region" description="Helical" evidence="7">
    <location>
        <begin position="81"/>
        <end position="99"/>
    </location>
</feature>
<evidence type="ECO:0000256" key="3">
    <source>
        <dbReference type="ARBA" id="ARBA00013208"/>
    </source>
</evidence>
<dbReference type="InterPro" id="IPR019758">
    <property type="entry name" value="Pept_S26A_signal_pept_1_CS"/>
</dbReference>
<gene>
    <name evidence="9" type="primary">lepB</name>
    <name evidence="9" type="ORF">DGD08_07190</name>
</gene>
<dbReference type="EMBL" id="DPIY01000006">
    <property type="protein sequence ID" value="HCT56985.1"/>
    <property type="molecule type" value="Genomic_DNA"/>
</dbReference>
<dbReference type="CDD" id="cd06530">
    <property type="entry name" value="S26_SPase_I"/>
    <property type="match status" value="1"/>
</dbReference>
<evidence type="ECO:0000256" key="6">
    <source>
        <dbReference type="PIRSR" id="PIRSR600223-1"/>
    </source>
</evidence>
<dbReference type="EC" id="3.4.21.89" evidence="3 7"/>
<sequence>MGSVRVLLRDQGRIRRLFGRVAARTDRQLLGVTPVNVGRRADALRAANRSRRGTGWLSRLVRRRSTNAPPIRPFRRERGSLWRVLLFAVLLAVAIRTFVVEAYRIPSRSMERTLLSGDFLLVNKLAYGAEVPVLNRRVPAMRAPQRDELVVFDWPVDPSVAFVKRLVGMPGDTVAMAAGVFVRNGTPQSEQWVFRGGDADPGPQDLQEGSARRDWGPLVVPPRHYFVLGDNRDNSLDSRAWGFVPDSLLRGAPLFVYYSFEPDSTVRAPWLTRIRWHRLGAAVH</sequence>
<keyword evidence="7" id="KW-1133">Transmembrane helix</keyword>
<keyword evidence="7" id="KW-0472">Membrane</keyword>
<protein>
    <recommendedName>
        <fullName evidence="4 7">Signal peptidase I</fullName>
        <ecNumber evidence="3 7">3.4.21.89</ecNumber>
    </recommendedName>
</protein>
<dbReference type="GO" id="GO:0009003">
    <property type="term" value="F:signal peptidase activity"/>
    <property type="evidence" value="ECO:0007669"/>
    <property type="project" value="UniProtKB-EC"/>
</dbReference>
<dbReference type="AlphaFoldDB" id="A0A3D4V7C6"/>
<dbReference type="InterPro" id="IPR000223">
    <property type="entry name" value="Pept_S26A_signal_pept_1"/>
</dbReference>
<dbReference type="Gene3D" id="2.10.109.10">
    <property type="entry name" value="Umud Fragment, subunit A"/>
    <property type="match status" value="1"/>
</dbReference>
<dbReference type="InterPro" id="IPR036286">
    <property type="entry name" value="LexA/Signal_pep-like_sf"/>
</dbReference>
<accession>A0A3D4V7C6</accession>
<dbReference type="PROSITE" id="PS00760">
    <property type="entry name" value="SPASE_I_2"/>
    <property type="match status" value="1"/>
</dbReference>
<evidence type="ECO:0000313" key="9">
    <source>
        <dbReference type="EMBL" id="HCT56985.1"/>
    </source>
</evidence>
<dbReference type="SUPFAM" id="SSF51306">
    <property type="entry name" value="LexA/Signal peptidase"/>
    <property type="match status" value="1"/>
</dbReference>
<evidence type="ECO:0000256" key="2">
    <source>
        <dbReference type="ARBA" id="ARBA00009370"/>
    </source>
</evidence>
<evidence type="ECO:0000256" key="5">
    <source>
        <dbReference type="ARBA" id="ARBA00022801"/>
    </source>
</evidence>
<dbReference type="PANTHER" id="PTHR43390:SF1">
    <property type="entry name" value="CHLOROPLAST PROCESSING PEPTIDASE"/>
    <property type="match status" value="1"/>
</dbReference>
<evidence type="ECO:0000256" key="7">
    <source>
        <dbReference type="RuleBase" id="RU362042"/>
    </source>
</evidence>
<evidence type="ECO:0000259" key="8">
    <source>
        <dbReference type="Pfam" id="PF10502"/>
    </source>
</evidence>
<dbReference type="InterPro" id="IPR019757">
    <property type="entry name" value="Pept_S26A_signal_pept_1_Lys-AS"/>
</dbReference>
<dbReference type="PANTHER" id="PTHR43390">
    <property type="entry name" value="SIGNAL PEPTIDASE I"/>
    <property type="match status" value="1"/>
</dbReference>
<comment type="subcellular location">
    <subcellularLocation>
        <location evidence="7">Membrane</location>
        <topology evidence="7">Single-pass type II membrane protein</topology>
    </subcellularLocation>
</comment>
<feature type="active site" evidence="6">
    <location>
        <position position="109"/>
    </location>
</feature>
<dbReference type="GO" id="GO:0016020">
    <property type="term" value="C:membrane"/>
    <property type="evidence" value="ECO:0007669"/>
    <property type="project" value="UniProtKB-SubCell"/>
</dbReference>
<dbReference type="Proteomes" id="UP000264071">
    <property type="component" value="Unassembled WGS sequence"/>
</dbReference>
<evidence type="ECO:0000256" key="1">
    <source>
        <dbReference type="ARBA" id="ARBA00000677"/>
    </source>
</evidence>
<feature type="domain" description="Peptidase S26" evidence="8">
    <location>
        <begin position="82"/>
        <end position="257"/>
    </location>
</feature>
<name>A0A3D4V7C6_9BACT</name>
<dbReference type="Pfam" id="PF10502">
    <property type="entry name" value="Peptidase_S26"/>
    <property type="match status" value="1"/>
</dbReference>
<keyword evidence="5 7" id="KW-0378">Hydrolase</keyword>
<comment type="similarity">
    <text evidence="2 7">Belongs to the peptidase S26 family.</text>
</comment>
<comment type="caution">
    <text evidence="9">The sequence shown here is derived from an EMBL/GenBank/DDBJ whole genome shotgun (WGS) entry which is preliminary data.</text>
</comment>
<keyword evidence="7" id="KW-0645">Protease</keyword>
<comment type="catalytic activity">
    <reaction evidence="1 7">
        <text>Cleavage of hydrophobic, N-terminal signal or leader sequences from secreted and periplasmic proteins.</text>
        <dbReference type="EC" id="3.4.21.89"/>
    </reaction>
</comment>
<feature type="active site" evidence="6">
    <location>
        <position position="164"/>
    </location>
</feature>